<reference evidence="1 2" key="1">
    <citation type="journal article" date="2024" name="G3 (Bethesda)">
        <title>Genome assembly of Hibiscus sabdariffa L. provides insights into metabolisms of medicinal natural products.</title>
        <authorList>
            <person name="Kim T."/>
        </authorList>
    </citation>
    <scope>NUCLEOTIDE SEQUENCE [LARGE SCALE GENOMIC DNA]</scope>
    <source>
        <strain evidence="1">TK-2024</strain>
        <tissue evidence="1">Old leaves</tissue>
    </source>
</reference>
<evidence type="ECO:0000313" key="1">
    <source>
        <dbReference type="EMBL" id="KAK9043087.1"/>
    </source>
</evidence>
<protein>
    <submittedName>
        <fullName evidence="1">Uncharacterized protein</fullName>
    </submittedName>
</protein>
<dbReference type="Proteomes" id="UP001396334">
    <property type="component" value="Unassembled WGS sequence"/>
</dbReference>
<comment type="caution">
    <text evidence="1">The sequence shown here is derived from an EMBL/GenBank/DDBJ whole genome shotgun (WGS) entry which is preliminary data.</text>
</comment>
<evidence type="ECO:0000313" key="2">
    <source>
        <dbReference type="Proteomes" id="UP001396334"/>
    </source>
</evidence>
<accession>A0ABR2U0T0</accession>
<sequence>MSEQSFEITMGDEEKTLSKVEATLKQLSFEESLNKCDEIFQVDAREQNENNVKKVQGIKCSNATSSIVRKRQHR</sequence>
<organism evidence="1 2">
    <name type="scientific">Hibiscus sabdariffa</name>
    <name type="common">roselle</name>
    <dbReference type="NCBI Taxonomy" id="183260"/>
    <lineage>
        <taxon>Eukaryota</taxon>
        <taxon>Viridiplantae</taxon>
        <taxon>Streptophyta</taxon>
        <taxon>Embryophyta</taxon>
        <taxon>Tracheophyta</taxon>
        <taxon>Spermatophyta</taxon>
        <taxon>Magnoliopsida</taxon>
        <taxon>eudicotyledons</taxon>
        <taxon>Gunneridae</taxon>
        <taxon>Pentapetalae</taxon>
        <taxon>rosids</taxon>
        <taxon>malvids</taxon>
        <taxon>Malvales</taxon>
        <taxon>Malvaceae</taxon>
        <taxon>Malvoideae</taxon>
        <taxon>Hibiscus</taxon>
    </lineage>
</organism>
<proteinExistence type="predicted"/>
<gene>
    <name evidence="1" type="ORF">V6N11_071438</name>
</gene>
<dbReference type="EMBL" id="JBBPBN010000003">
    <property type="protein sequence ID" value="KAK9043087.1"/>
    <property type="molecule type" value="Genomic_DNA"/>
</dbReference>
<name>A0ABR2U0T0_9ROSI</name>
<keyword evidence="2" id="KW-1185">Reference proteome</keyword>